<protein>
    <submittedName>
        <fullName evidence="1">25-diketo-d-gluconic acid reductase</fullName>
    </submittedName>
</protein>
<sequence length="647" mass="73443">MDIYNKIADISLQHFSKLPKTGKPIPSQWTILSTIVKEDINTNNLEVIALGTGTKCIGRTQMSTNGDILNDSHAEIICRRSFLKYLYYEINNCVVNNYKSNIVDFHISTKKFSIKANLNFHFFTTHMPCGDATIFPKEPTRNENMKINNKCVEITMQNASKKLKLDSDVLDIYRTGAKCLPESHLHDPCKDGTNFHVKGPIRTKPGLVWFGFHIIYKHFNSSRFLGRGDPTLSVSCSDKIAKWCYLGIQGCLLSFLLTRPIYLKSFTVAGKTPFSKDALNGAITTRFEEVILCSPFKLNVPLIQQSDFTFEFEKTDGKIPCPSSISWWRNIRKPEVSVDGKKQGTTKKTKSKNYRLGICRMELMRNFISIGELLEIIGTYRIRGSDVIHEVLDFALGAGYRLIDTAYVYGNEHDIGIALKTLLPKYDLKRQDIFITSKLPPSHHADKVMTALTTSLKNLDCDYIDLYLIHWPGQACMSVKDASNLDVRTKTWQYLIQAKKSGLVKDIGVSNYNTRHLSELLKNCYGEVPAVNQVEWHPRYHQMELLEYCQKHGILLQAYSSLGGTNNSHLISDVAVLTTAEKLNKSPAQVLLKWALQQNIAIIPKGRSKEHIEANINLNFDIPETDMLVLSNIKTTRKYAWNPDEVL</sequence>
<reference evidence="1" key="1">
    <citation type="submission" date="2022-04" db="EMBL/GenBank/DDBJ databases">
        <title>Chromosome-scale genome assembly of Holotrichia oblita Faldermann.</title>
        <authorList>
            <person name="Rongchong L."/>
        </authorList>
    </citation>
    <scope>NUCLEOTIDE SEQUENCE</scope>
    <source>
        <strain evidence="1">81SQS9</strain>
    </source>
</reference>
<accession>A0ACB9TUU6</accession>
<dbReference type="Proteomes" id="UP001056778">
    <property type="component" value="Chromosome 1"/>
</dbReference>
<dbReference type="EMBL" id="CM043015">
    <property type="protein sequence ID" value="KAI4470534.1"/>
    <property type="molecule type" value="Genomic_DNA"/>
</dbReference>
<evidence type="ECO:0000313" key="1">
    <source>
        <dbReference type="EMBL" id="KAI4470534.1"/>
    </source>
</evidence>
<gene>
    <name evidence="1" type="ORF">MML48_1g17673</name>
</gene>
<keyword evidence="2" id="KW-1185">Reference proteome</keyword>
<evidence type="ECO:0000313" key="2">
    <source>
        <dbReference type="Proteomes" id="UP001056778"/>
    </source>
</evidence>
<proteinExistence type="predicted"/>
<organism evidence="1 2">
    <name type="scientific">Holotrichia oblita</name>
    <name type="common">Chafer beetle</name>
    <dbReference type="NCBI Taxonomy" id="644536"/>
    <lineage>
        <taxon>Eukaryota</taxon>
        <taxon>Metazoa</taxon>
        <taxon>Ecdysozoa</taxon>
        <taxon>Arthropoda</taxon>
        <taxon>Hexapoda</taxon>
        <taxon>Insecta</taxon>
        <taxon>Pterygota</taxon>
        <taxon>Neoptera</taxon>
        <taxon>Endopterygota</taxon>
        <taxon>Coleoptera</taxon>
        <taxon>Polyphaga</taxon>
        <taxon>Scarabaeiformia</taxon>
        <taxon>Scarabaeidae</taxon>
        <taxon>Melolonthinae</taxon>
        <taxon>Holotrichia</taxon>
    </lineage>
</organism>
<name>A0ACB9TUU6_HOLOL</name>
<comment type="caution">
    <text evidence="1">The sequence shown here is derived from an EMBL/GenBank/DDBJ whole genome shotgun (WGS) entry which is preliminary data.</text>
</comment>